<reference evidence="2 3" key="1">
    <citation type="submission" date="2020-08" db="EMBL/GenBank/DDBJ databases">
        <title>Genome sequencing of Purple Non-Sulfur Bacteria from various extreme environments.</title>
        <authorList>
            <person name="Mayer M."/>
        </authorList>
    </citation>
    <scope>NUCLEOTIDE SEQUENCE [LARGE SCALE GENOMIC DNA]</scope>
    <source>
        <strain evidence="2 3">JA131</strain>
    </source>
</reference>
<dbReference type="Pfam" id="PF02589">
    <property type="entry name" value="LUD_dom"/>
    <property type="match status" value="1"/>
</dbReference>
<dbReference type="InterPro" id="IPR003741">
    <property type="entry name" value="LUD_dom"/>
</dbReference>
<evidence type="ECO:0000313" key="3">
    <source>
        <dbReference type="Proteomes" id="UP000554286"/>
    </source>
</evidence>
<dbReference type="Gene3D" id="3.40.50.10420">
    <property type="entry name" value="NagB/RpiA/CoA transferase-like"/>
    <property type="match status" value="1"/>
</dbReference>
<dbReference type="SUPFAM" id="SSF100950">
    <property type="entry name" value="NagB/RpiA/CoA transferase-like"/>
    <property type="match status" value="1"/>
</dbReference>
<organism evidence="2 3">
    <name type="scientific">Roseospira visakhapatnamensis</name>
    <dbReference type="NCBI Taxonomy" id="390880"/>
    <lineage>
        <taxon>Bacteria</taxon>
        <taxon>Pseudomonadati</taxon>
        <taxon>Pseudomonadota</taxon>
        <taxon>Alphaproteobacteria</taxon>
        <taxon>Rhodospirillales</taxon>
        <taxon>Rhodospirillaceae</taxon>
        <taxon>Roseospira</taxon>
    </lineage>
</organism>
<dbReference type="PANTHER" id="PTHR43682">
    <property type="entry name" value="LACTATE UTILIZATION PROTEIN C"/>
    <property type="match status" value="1"/>
</dbReference>
<accession>A0A7W6WC01</accession>
<dbReference type="PANTHER" id="PTHR43682:SF1">
    <property type="entry name" value="LACTATE UTILIZATION PROTEIN C"/>
    <property type="match status" value="1"/>
</dbReference>
<gene>
    <name evidence="2" type="ORF">GGD89_003725</name>
</gene>
<dbReference type="Proteomes" id="UP000554286">
    <property type="component" value="Unassembled WGS sequence"/>
</dbReference>
<evidence type="ECO:0000313" key="2">
    <source>
        <dbReference type="EMBL" id="MBB4268071.1"/>
    </source>
</evidence>
<name>A0A7W6WC01_9PROT</name>
<protein>
    <submittedName>
        <fullName evidence="2">L-lactate dehydrogenase complex protein LldG</fullName>
    </submittedName>
</protein>
<comment type="caution">
    <text evidence="2">The sequence shown here is derived from an EMBL/GenBank/DDBJ whole genome shotgun (WGS) entry which is preliminary data.</text>
</comment>
<evidence type="ECO:0000259" key="1">
    <source>
        <dbReference type="Pfam" id="PF02589"/>
    </source>
</evidence>
<dbReference type="RefSeq" id="WP_343058649.1">
    <property type="nucleotide sequence ID" value="NZ_JACIGK010000047.1"/>
</dbReference>
<sequence length="235" mass="24309">MSQSARQAVLDGIRASLRRGPLPPETAAVLDTRLSRPEPNVVPAIALGDRRTLVARFLAAAEAAAATTQRVPPGEEGAAVADFLRAHALPAAVAVAADPRLDGLAAAPMLCVTRRGADHGAPTDADRVGVSHALAGLAETGTLLLASGPECPATLNMLPDVHVVVVRALDVVGGLEDGWDRLRRHAGAAPLPRTVHLVTGPSRTGDIEQTLQLGAHGPRRLHIVLIDDDPAAIRA</sequence>
<feature type="domain" description="LUD" evidence="1">
    <location>
        <begin position="128"/>
        <end position="226"/>
    </location>
</feature>
<dbReference type="EMBL" id="JACIGK010000047">
    <property type="protein sequence ID" value="MBB4268071.1"/>
    <property type="molecule type" value="Genomic_DNA"/>
</dbReference>
<keyword evidence="3" id="KW-1185">Reference proteome</keyword>
<dbReference type="InterPro" id="IPR037171">
    <property type="entry name" value="NagB/RpiA_transferase-like"/>
</dbReference>
<dbReference type="InterPro" id="IPR024185">
    <property type="entry name" value="FTHF_cligase-like_sf"/>
</dbReference>
<proteinExistence type="predicted"/>
<dbReference type="AlphaFoldDB" id="A0A7W6WC01"/>